<reference evidence="10 11" key="1">
    <citation type="submission" date="2023-07" db="EMBL/GenBank/DDBJ databases">
        <title>Genomic Encyclopedia of Type Strains, Phase IV (KMG-IV): sequencing the most valuable type-strain genomes for metagenomic binning, comparative biology and taxonomic classification.</title>
        <authorList>
            <person name="Goeker M."/>
        </authorList>
    </citation>
    <scope>NUCLEOTIDE SEQUENCE [LARGE SCALE GENOMIC DNA]</scope>
    <source>
        <strain evidence="10 11">DSM 1400</strain>
    </source>
</reference>
<comment type="caution">
    <text evidence="10">The sequence shown here is derived from an EMBL/GenBank/DDBJ whole genome shotgun (WGS) entry which is preliminary data.</text>
</comment>
<dbReference type="SUPFAM" id="SSF53850">
    <property type="entry name" value="Periplasmic binding protein-like II"/>
    <property type="match status" value="1"/>
</dbReference>
<dbReference type="PROSITE" id="PS50928">
    <property type="entry name" value="ABC_TM1"/>
    <property type="match status" value="1"/>
</dbReference>
<evidence type="ECO:0000313" key="11">
    <source>
        <dbReference type="Proteomes" id="UP001224418"/>
    </source>
</evidence>
<dbReference type="Proteomes" id="UP001224418">
    <property type="component" value="Unassembled WGS sequence"/>
</dbReference>
<comment type="similarity">
    <text evidence="8">Belongs to the binding-protein-dependent transport system permease family.</text>
</comment>
<dbReference type="PANTHER" id="PTHR30177">
    <property type="entry name" value="GLYCINE BETAINE/L-PROLINE TRANSPORT SYSTEM PERMEASE PROTEIN PROW"/>
    <property type="match status" value="1"/>
</dbReference>
<dbReference type="InterPro" id="IPR051204">
    <property type="entry name" value="ABC_transp_perm/SBD"/>
</dbReference>
<accession>A0ABU0JTQ3</accession>
<dbReference type="Gene3D" id="3.40.190.10">
    <property type="entry name" value="Periplasmic binding protein-like II"/>
    <property type="match status" value="1"/>
</dbReference>
<protein>
    <submittedName>
        <fullName evidence="10">Osmoprotectant transport system permease protein</fullName>
    </submittedName>
</protein>
<evidence type="ECO:0000256" key="6">
    <source>
        <dbReference type="ARBA" id="ARBA00035642"/>
    </source>
</evidence>
<evidence type="ECO:0000256" key="8">
    <source>
        <dbReference type="RuleBase" id="RU363032"/>
    </source>
</evidence>
<feature type="transmembrane region" description="Helical" evidence="8">
    <location>
        <begin position="222"/>
        <end position="242"/>
    </location>
</feature>
<dbReference type="InterPro" id="IPR007210">
    <property type="entry name" value="ABC_Gly_betaine_transp_sub-bd"/>
</dbReference>
<evidence type="ECO:0000256" key="4">
    <source>
        <dbReference type="ARBA" id="ARBA00022989"/>
    </source>
</evidence>
<sequence>MNNFFSFLIDKKEEIVRLLLQHMYLTLGAILISVLIGIPLGILITKSKPCRKPILNFINLVQAIPSMALLGLFIPILGIGTVPAITTVVLYSLLPIIKNTYVGLTSIDPNILEASHGMGLTGSQTLRLIQFPLALPIIMSGIRISAVTAVGLMTLAAFIGAGGLGYLVFSGIQTVNNFMILAGAIPCCVLALLIDFIFSKIELAVTPKGISKTPKKSISKPLKIVSIIILISFLFLMVSNIIKPKKDTIVVGSKNFSEQLILGNMFADLIEEYTDLRVDRKLNLGGSSVIMSAMQAKEVDIYPDYTGTLLMNVLKKPIIGDKDLAYSETRKLMNTKYNIDLLPLLGFSNNWSLAMTPKIAEQYNIESISDLAKVSKDLTLCCTLEFANREDGLKGLEKKYGIKFKDIKPMDGSLRYSAIEENNCQVIDATSTEGLLKAFNLKVLKDNKDFFTNTYGIPVIREDTVKKHPELKKILNKLSDTISEDTMQTLNHKVDKLHEAPEKVAKEYLISKKLLKK</sequence>
<dbReference type="Gene3D" id="3.40.190.120">
    <property type="entry name" value="Osmoprotection protein (prox), domain 2"/>
    <property type="match status" value="1"/>
</dbReference>
<keyword evidence="3 8" id="KW-0812">Transmembrane</keyword>
<dbReference type="Pfam" id="PF00528">
    <property type="entry name" value="BPD_transp_1"/>
    <property type="match status" value="1"/>
</dbReference>
<dbReference type="PANTHER" id="PTHR30177:SF4">
    <property type="entry name" value="OSMOPROTECTANT IMPORT PERMEASE PROTEIN OSMW"/>
    <property type="match status" value="1"/>
</dbReference>
<feature type="transmembrane region" description="Helical" evidence="8">
    <location>
        <begin position="149"/>
        <end position="172"/>
    </location>
</feature>
<keyword evidence="2 8" id="KW-0813">Transport</keyword>
<dbReference type="Gene3D" id="1.10.3720.10">
    <property type="entry name" value="MetI-like"/>
    <property type="match status" value="1"/>
</dbReference>
<keyword evidence="11" id="KW-1185">Reference proteome</keyword>
<feature type="transmembrane region" description="Helical" evidence="8">
    <location>
        <begin position="178"/>
        <end position="201"/>
    </location>
</feature>
<gene>
    <name evidence="10" type="ORF">QOZ93_002234</name>
</gene>
<comment type="similarity">
    <text evidence="6">In the C-terminal section; belongs to the OsmX family.</text>
</comment>
<dbReference type="InterPro" id="IPR000515">
    <property type="entry name" value="MetI-like"/>
</dbReference>
<evidence type="ECO:0000256" key="2">
    <source>
        <dbReference type="ARBA" id="ARBA00022448"/>
    </source>
</evidence>
<dbReference type="RefSeq" id="WP_307356491.1">
    <property type="nucleotide sequence ID" value="NZ_BAAACJ010000035.1"/>
</dbReference>
<feature type="transmembrane region" description="Helical" evidence="8">
    <location>
        <begin position="23"/>
        <end position="45"/>
    </location>
</feature>
<evidence type="ECO:0000256" key="1">
    <source>
        <dbReference type="ARBA" id="ARBA00004141"/>
    </source>
</evidence>
<proteinExistence type="inferred from homology"/>
<evidence type="ECO:0000256" key="5">
    <source>
        <dbReference type="ARBA" id="ARBA00023136"/>
    </source>
</evidence>
<dbReference type="EMBL" id="JAUSWN010000020">
    <property type="protein sequence ID" value="MDQ0480486.1"/>
    <property type="molecule type" value="Genomic_DNA"/>
</dbReference>
<keyword evidence="5 8" id="KW-0472">Membrane</keyword>
<dbReference type="InterPro" id="IPR035906">
    <property type="entry name" value="MetI-like_sf"/>
</dbReference>
<keyword evidence="4 8" id="KW-1133">Transmembrane helix</keyword>
<name>A0ABU0JTQ3_HATLI</name>
<comment type="subcellular location">
    <subcellularLocation>
        <location evidence="8">Cell membrane</location>
        <topology evidence="8">Multi-pass membrane protein</topology>
    </subcellularLocation>
    <subcellularLocation>
        <location evidence="1">Membrane</location>
        <topology evidence="1">Multi-pass membrane protein</topology>
    </subcellularLocation>
</comment>
<dbReference type="SUPFAM" id="SSF161098">
    <property type="entry name" value="MetI-like"/>
    <property type="match status" value="1"/>
</dbReference>
<comment type="similarity">
    <text evidence="7">In the N-terminal section; belongs to the binding-protein-dependent transport system permease family.</text>
</comment>
<feature type="transmembrane region" description="Helical" evidence="8">
    <location>
        <begin position="66"/>
        <end position="94"/>
    </location>
</feature>
<feature type="domain" description="ABC transmembrane type-1" evidence="9">
    <location>
        <begin position="19"/>
        <end position="198"/>
    </location>
</feature>
<organism evidence="10 11">
    <name type="scientific">Hathewaya limosa</name>
    <name type="common">Clostridium limosum</name>
    <dbReference type="NCBI Taxonomy" id="1536"/>
    <lineage>
        <taxon>Bacteria</taxon>
        <taxon>Bacillati</taxon>
        <taxon>Bacillota</taxon>
        <taxon>Clostridia</taxon>
        <taxon>Eubacteriales</taxon>
        <taxon>Clostridiaceae</taxon>
        <taxon>Hathewaya</taxon>
    </lineage>
</organism>
<dbReference type="CDD" id="cd13609">
    <property type="entry name" value="PBP2_Opu_like_1"/>
    <property type="match status" value="1"/>
</dbReference>
<evidence type="ECO:0000256" key="7">
    <source>
        <dbReference type="ARBA" id="ARBA00035652"/>
    </source>
</evidence>
<dbReference type="Pfam" id="PF04069">
    <property type="entry name" value="OpuAC"/>
    <property type="match status" value="1"/>
</dbReference>
<evidence type="ECO:0000256" key="3">
    <source>
        <dbReference type="ARBA" id="ARBA00022692"/>
    </source>
</evidence>
<evidence type="ECO:0000259" key="9">
    <source>
        <dbReference type="PROSITE" id="PS50928"/>
    </source>
</evidence>
<evidence type="ECO:0000313" key="10">
    <source>
        <dbReference type="EMBL" id="MDQ0480486.1"/>
    </source>
</evidence>
<dbReference type="CDD" id="cd06261">
    <property type="entry name" value="TM_PBP2"/>
    <property type="match status" value="1"/>
</dbReference>